<dbReference type="Gene3D" id="4.10.60.10">
    <property type="entry name" value="Zinc finger, CCHC-type"/>
    <property type="match status" value="1"/>
</dbReference>
<organism evidence="4 5">
    <name type="scientific">Phytophthora citrophthora</name>
    <dbReference type="NCBI Taxonomy" id="4793"/>
    <lineage>
        <taxon>Eukaryota</taxon>
        <taxon>Sar</taxon>
        <taxon>Stramenopiles</taxon>
        <taxon>Oomycota</taxon>
        <taxon>Peronosporomycetes</taxon>
        <taxon>Peronosporales</taxon>
        <taxon>Peronosporaceae</taxon>
        <taxon>Phytophthora</taxon>
    </lineage>
</organism>
<dbReference type="Proteomes" id="UP001259832">
    <property type="component" value="Unassembled WGS sequence"/>
</dbReference>
<feature type="domain" description="CCHC-type" evidence="3">
    <location>
        <begin position="161"/>
        <end position="176"/>
    </location>
</feature>
<evidence type="ECO:0000256" key="2">
    <source>
        <dbReference type="SAM" id="MobiDB-lite"/>
    </source>
</evidence>
<keyword evidence="5" id="KW-1185">Reference proteome</keyword>
<dbReference type="Pfam" id="PF00098">
    <property type="entry name" value="zf-CCHC"/>
    <property type="match status" value="1"/>
</dbReference>
<dbReference type="PROSITE" id="PS50158">
    <property type="entry name" value="ZF_CCHC"/>
    <property type="match status" value="1"/>
</dbReference>
<reference evidence="4" key="1">
    <citation type="submission" date="2023-08" db="EMBL/GenBank/DDBJ databases">
        <title>Reference Genome Resource for the Citrus Pathogen Phytophthora citrophthora.</title>
        <authorList>
            <person name="Moller H."/>
            <person name="Coetzee B."/>
            <person name="Rose L.J."/>
            <person name="Van Niekerk J.M."/>
        </authorList>
    </citation>
    <scope>NUCLEOTIDE SEQUENCE</scope>
    <source>
        <strain evidence="4">STE-U-9442</strain>
    </source>
</reference>
<dbReference type="GO" id="GO:0003676">
    <property type="term" value="F:nucleic acid binding"/>
    <property type="evidence" value="ECO:0007669"/>
    <property type="project" value="InterPro"/>
</dbReference>
<dbReference type="SUPFAM" id="SSF57756">
    <property type="entry name" value="Retrovirus zinc finger-like domains"/>
    <property type="match status" value="1"/>
</dbReference>
<dbReference type="EMBL" id="JASMQC010000023">
    <property type="protein sequence ID" value="KAK1935477.1"/>
    <property type="molecule type" value="Genomic_DNA"/>
</dbReference>
<feature type="region of interest" description="Disordered" evidence="2">
    <location>
        <begin position="1"/>
        <end position="35"/>
    </location>
</feature>
<comment type="caution">
    <text evidence="4">The sequence shown here is derived from an EMBL/GenBank/DDBJ whole genome shotgun (WGS) entry which is preliminary data.</text>
</comment>
<keyword evidence="1" id="KW-0479">Metal-binding</keyword>
<dbReference type="SMART" id="SM00343">
    <property type="entry name" value="ZnF_C2HC"/>
    <property type="match status" value="1"/>
</dbReference>
<accession>A0AAD9GBV8</accession>
<dbReference type="InterPro" id="IPR036875">
    <property type="entry name" value="Znf_CCHC_sf"/>
</dbReference>
<keyword evidence="1" id="KW-0862">Zinc</keyword>
<evidence type="ECO:0000313" key="5">
    <source>
        <dbReference type="Proteomes" id="UP001259832"/>
    </source>
</evidence>
<evidence type="ECO:0000259" key="3">
    <source>
        <dbReference type="PROSITE" id="PS50158"/>
    </source>
</evidence>
<evidence type="ECO:0000256" key="1">
    <source>
        <dbReference type="PROSITE-ProRule" id="PRU00047"/>
    </source>
</evidence>
<name>A0AAD9GBV8_9STRA</name>
<dbReference type="InterPro" id="IPR001878">
    <property type="entry name" value="Znf_CCHC"/>
</dbReference>
<protein>
    <recommendedName>
        <fullName evidence="3">CCHC-type domain-containing protein</fullName>
    </recommendedName>
</protein>
<gene>
    <name evidence="4" type="ORF">P3T76_010702</name>
</gene>
<proteinExistence type="predicted"/>
<sequence length="181" mass="20243">MRMASRHSVVPGNAAGEATAELKRESSSICSDMTDQQQQEDKLQAAFAVASVMARHKMPHETFMEYKKALRRTGENYIIPEAYYVAAFINGVGCQQLSHLLKESKPQDLDTAAKEAILLQRSDGSGPSLLGGKRPCTRSPSTNRHSHELPQKRTRRDSGGCYVCHQFGHFARECPNRWNDH</sequence>
<dbReference type="GO" id="GO:0008270">
    <property type="term" value="F:zinc ion binding"/>
    <property type="evidence" value="ECO:0007669"/>
    <property type="project" value="UniProtKB-KW"/>
</dbReference>
<feature type="region of interest" description="Disordered" evidence="2">
    <location>
        <begin position="122"/>
        <end position="156"/>
    </location>
</feature>
<keyword evidence="1" id="KW-0863">Zinc-finger</keyword>
<evidence type="ECO:0000313" key="4">
    <source>
        <dbReference type="EMBL" id="KAK1935477.1"/>
    </source>
</evidence>
<dbReference type="AlphaFoldDB" id="A0AAD9GBV8"/>